<accession>A0A497XPV1</accession>
<protein>
    <submittedName>
        <fullName evidence="2">Uncharacterized protein (DUF58 family)</fullName>
    </submittedName>
</protein>
<evidence type="ECO:0000313" key="2">
    <source>
        <dbReference type="EMBL" id="RLJ70985.1"/>
    </source>
</evidence>
<keyword evidence="1" id="KW-1133">Transmembrane helix</keyword>
<dbReference type="EMBL" id="RCCJ01000001">
    <property type="protein sequence ID" value="RLJ70985.1"/>
    <property type="molecule type" value="Genomic_DNA"/>
</dbReference>
<dbReference type="PANTHER" id="PTHR34351">
    <property type="entry name" value="SLR1927 PROTEIN-RELATED"/>
    <property type="match status" value="1"/>
</dbReference>
<sequence length="284" mass="31941">MKVKVKRSGAIFIGITVFLGVAAANTGNNLLYILVSSMLALMLTSGISSIINLKNIEVRLIPPPEIYAHRRASFRVIARKSSVIPSFLIRVSSGIDETLFPIVDRRERETHLGFLFEKRGRVDRVRLTLSSDFPLGMFVRSMDISLDVPIVVFPAPIVTSLRILSSGSSMEGHSPYPFLTKGYEELKSIREYAGEPIKLIHWKLSAKKDELLVREMLDEEKEPVVLTLDMVEGDIETRLSKLAYLTIELIRLGYPVGLKLGDKEVPPERGNLQKLHILRELALY</sequence>
<name>A0A497XPV1_9AQUI</name>
<keyword evidence="1" id="KW-0812">Transmembrane</keyword>
<dbReference type="AlphaFoldDB" id="A0A497XPV1"/>
<dbReference type="RefSeq" id="WP_121011620.1">
    <property type="nucleotide sequence ID" value="NZ_RCCJ01000001.1"/>
</dbReference>
<evidence type="ECO:0000313" key="3">
    <source>
        <dbReference type="Proteomes" id="UP000267841"/>
    </source>
</evidence>
<keyword evidence="1" id="KW-0472">Membrane</keyword>
<keyword evidence="3" id="KW-1185">Reference proteome</keyword>
<dbReference type="PANTHER" id="PTHR34351:SF1">
    <property type="entry name" value="SLR1927 PROTEIN"/>
    <property type="match status" value="1"/>
</dbReference>
<proteinExistence type="predicted"/>
<dbReference type="OrthoDB" id="9778037at2"/>
<feature type="transmembrane region" description="Helical" evidence="1">
    <location>
        <begin position="33"/>
        <end position="53"/>
    </location>
</feature>
<evidence type="ECO:0000256" key="1">
    <source>
        <dbReference type="SAM" id="Phobius"/>
    </source>
</evidence>
<gene>
    <name evidence="2" type="ORF">BCF55_1274</name>
</gene>
<dbReference type="Proteomes" id="UP000267841">
    <property type="component" value="Unassembled WGS sequence"/>
</dbReference>
<reference evidence="2 3" key="1">
    <citation type="submission" date="2018-10" db="EMBL/GenBank/DDBJ databases">
        <title>Genomic Encyclopedia of Archaeal and Bacterial Type Strains, Phase II (KMG-II): from individual species to whole genera.</title>
        <authorList>
            <person name="Goeker M."/>
        </authorList>
    </citation>
    <scope>NUCLEOTIDE SEQUENCE [LARGE SCALE GENOMIC DNA]</scope>
    <source>
        <strain evidence="2 3">DSM 16510</strain>
    </source>
</reference>
<organism evidence="2 3">
    <name type="scientific">Hydrogenivirga caldilitoris</name>
    <dbReference type="NCBI Taxonomy" id="246264"/>
    <lineage>
        <taxon>Bacteria</taxon>
        <taxon>Pseudomonadati</taxon>
        <taxon>Aquificota</taxon>
        <taxon>Aquificia</taxon>
        <taxon>Aquificales</taxon>
        <taxon>Aquificaceae</taxon>
        <taxon>Hydrogenivirga</taxon>
    </lineage>
</organism>
<comment type="caution">
    <text evidence="2">The sequence shown here is derived from an EMBL/GenBank/DDBJ whole genome shotgun (WGS) entry which is preliminary data.</text>
</comment>